<feature type="transmembrane region" description="Helical" evidence="7">
    <location>
        <begin position="141"/>
        <end position="166"/>
    </location>
</feature>
<dbReference type="GO" id="GO:0005886">
    <property type="term" value="C:plasma membrane"/>
    <property type="evidence" value="ECO:0007669"/>
    <property type="project" value="UniProtKB-SubCell"/>
</dbReference>
<evidence type="ECO:0000313" key="10">
    <source>
        <dbReference type="EMBL" id="RGE69224.1"/>
    </source>
</evidence>
<organism evidence="9 11">
    <name type="scientific">Eisenbergiella massiliensis</name>
    <dbReference type="NCBI Taxonomy" id="1720294"/>
    <lineage>
        <taxon>Bacteria</taxon>
        <taxon>Bacillati</taxon>
        <taxon>Bacillota</taxon>
        <taxon>Clostridia</taxon>
        <taxon>Lachnospirales</taxon>
        <taxon>Lachnospiraceae</taxon>
        <taxon>Eisenbergiella</taxon>
    </lineage>
</organism>
<evidence type="ECO:0000256" key="1">
    <source>
        <dbReference type="ARBA" id="ARBA00004651"/>
    </source>
</evidence>
<evidence type="ECO:0000256" key="3">
    <source>
        <dbReference type="ARBA" id="ARBA00022475"/>
    </source>
</evidence>
<feature type="transmembrane region" description="Helical" evidence="7">
    <location>
        <begin position="294"/>
        <end position="314"/>
    </location>
</feature>
<evidence type="ECO:0000256" key="7">
    <source>
        <dbReference type="RuleBase" id="RU363032"/>
    </source>
</evidence>
<evidence type="ECO:0000256" key="6">
    <source>
        <dbReference type="ARBA" id="ARBA00023136"/>
    </source>
</evidence>
<name>A0A3E3HV02_9FIRM</name>
<dbReference type="SUPFAM" id="SSF161098">
    <property type="entry name" value="MetI-like"/>
    <property type="match status" value="1"/>
</dbReference>
<dbReference type="Proteomes" id="UP000261166">
    <property type="component" value="Unassembled WGS sequence"/>
</dbReference>
<evidence type="ECO:0000259" key="8">
    <source>
        <dbReference type="PROSITE" id="PS50928"/>
    </source>
</evidence>
<gene>
    <name evidence="10" type="ORF">DWY69_17865</name>
    <name evidence="9" type="ORF">DXC51_28295</name>
</gene>
<evidence type="ECO:0000256" key="2">
    <source>
        <dbReference type="ARBA" id="ARBA00022448"/>
    </source>
</evidence>
<evidence type="ECO:0000313" key="12">
    <source>
        <dbReference type="Proteomes" id="UP000261166"/>
    </source>
</evidence>
<keyword evidence="5 7" id="KW-1133">Transmembrane helix</keyword>
<dbReference type="Proteomes" id="UP000260812">
    <property type="component" value="Unassembled WGS sequence"/>
</dbReference>
<evidence type="ECO:0000256" key="5">
    <source>
        <dbReference type="ARBA" id="ARBA00022989"/>
    </source>
</evidence>
<accession>A0A3E3HV02</accession>
<feature type="transmembrane region" description="Helical" evidence="7">
    <location>
        <begin position="187"/>
        <end position="209"/>
    </location>
</feature>
<dbReference type="PANTHER" id="PTHR43227">
    <property type="entry name" value="BLL4140 PROTEIN"/>
    <property type="match status" value="1"/>
</dbReference>
<dbReference type="PANTHER" id="PTHR43227:SF11">
    <property type="entry name" value="BLL4140 PROTEIN"/>
    <property type="match status" value="1"/>
</dbReference>
<dbReference type="InterPro" id="IPR035906">
    <property type="entry name" value="MetI-like_sf"/>
</dbReference>
<dbReference type="OrthoDB" id="2637002at2"/>
<feature type="domain" description="ABC transmembrane type-1" evidence="8">
    <location>
        <begin position="95"/>
        <end position="310"/>
    </location>
</feature>
<dbReference type="EMBL" id="QVLU01000017">
    <property type="protein sequence ID" value="RGE69224.1"/>
    <property type="molecule type" value="Genomic_DNA"/>
</dbReference>
<reference evidence="9 12" key="1">
    <citation type="submission" date="2018-08" db="EMBL/GenBank/DDBJ databases">
        <title>A genome reference for cultivated species of the human gut microbiota.</title>
        <authorList>
            <person name="Zou Y."/>
            <person name="Xue W."/>
            <person name="Luo G."/>
        </authorList>
    </citation>
    <scope>NUCLEOTIDE SEQUENCE [LARGE SCALE GENOMIC DNA]</scope>
    <source>
        <strain evidence="10 12">AF26-4BH</strain>
        <strain evidence="9">TF05-5AC</strain>
    </source>
</reference>
<dbReference type="CDD" id="cd06261">
    <property type="entry name" value="TM_PBP2"/>
    <property type="match status" value="1"/>
</dbReference>
<keyword evidence="11" id="KW-1185">Reference proteome</keyword>
<dbReference type="Gene3D" id="1.10.3720.10">
    <property type="entry name" value="MetI-like"/>
    <property type="match status" value="1"/>
</dbReference>
<keyword evidence="2 7" id="KW-0813">Transport</keyword>
<keyword evidence="4 7" id="KW-0812">Transmembrane</keyword>
<dbReference type="GO" id="GO:0055085">
    <property type="term" value="P:transmembrane transport"/>
    <property type="evidence" value="ECO:0007669"/>
    <property type="project" value="InterPro"/>
</dbReference>
<proteinExistence type="inferred from homology"/>
<feature type="transmembrane region" description="Helical" evidence="7">
    <location>
        <begin position="34"/>
        <end position="53"/>
    </location>
</feature>
<dbReference type="EMBL" id="QVLV01000040">
    <property type="protein sequence ID" value="RGE55654.1"/>
    <property type="molecule type" value="Genomic_DNA"/>
</dbReference>
<dbReference type="RefSeq" id="WP_025488423.1">
    <property type="nucleotide sequence ID" value="NZ_CALBAU010000211.1"/>
</dbReference>
<dbReference type="InterPro" id="IPR050809">
    <property type="entry name" value="UgpAE/MalFG_permease"/>
</dbReference>
<evidence type="ECO:0000313" key="11">
    <source>
        <dbReference type="Proteomes" id="UP000260812"/>
    </source>
</evidence>
<dbReference type="GeneID" id="97990649"/>
<feature type="transmembrane region" description="Helical" evidence="7">
    <location>
        <begin position="229"/>
        <end position="250"/>
    </location>
</feature>
<feature type="transmembrane region" description="Helical" evidence="7">
    <location>
        <begin position="99"/>
        <end position="121"/>
    </location>
</feature>
<keyword evidence="6 7" id="KW-0472">Membrane</keyword>
<feature type="transmembrane region" description="Helical" evidence="7">
    <location>
        <begin position="262"/>
        <end position="282"/>
    </location>
</feature>
<dbReference type="Pfam" id="PF00528">
    <property type="entry name" value="BPD_transp_1"/>
    <property type="match status" value="1"/>
</dbReference>
<sequence length="323" mass="36383">MSAVKKAVATDNKMTVKNARKKQRSFASCFKRDWQLYSLLLIPLAFCIIFKYVPMGWLQIAFKDWKIKDGFFGGEWVGLEIFSKVFHHRNFLKSLRNTLLLNVLDLVVSFPMPIILALLLNEIRSLKFKKVTQTLLYLPHFLSWVIIGGLAYQLLSVNTGVVNALIQGLGGTPVNFLQENASWLVTYIIVGAWQSMGWGTIIYLASITSVNPELYEAARVDGANRWQQMLHVTLPCIRSTIVVLLIMQLGKIMGGSFERIMALMNYAATEYTTTIPVLVYQWGIQDMKFSQSTALGLFQSVIGLLLVLASDFIAKRMGENGLV</sequence>
<dbReference type="InterPro" id="IPR000515">
    <property type="entry name" value="MetI-like"/>
</dbReference>
<comment type="similarity">
    <text evidence="7">Belongs to the binding-protein-dependent transport system permease family.</text>
</comment>
<protein>
    <submittedName>
        <fullName evidence="9">Sugar ABC transporter permease</fullName>
    </submittedName>
</protein>
<keyword evidence="3" id="KW-1003">Cell membrane</keyword>
<comment type="subcellular location">
    <subcellularLocation>
        <location evidence="1 7">Cell membrane</location>
        <topology evidence="1 7">Multi-pass membrane protein</topology>
    </subcellularLocation>
</comment>
<dbReference type="AlphaFoldDB" id="A0A3E3HV02"/>
<evidence type="ECO:0000256" key="4">
    <source>
        <dbReference type="ARBA" id="ARBA00022692"/>
    </source>
</evidence>
<comment type="caution">
    <text evidence="9">The sequence shown here is derived from an EMBL/GenBank/DDBJ whole genome shotgun (WGS) entry which is preliminary data.</text>
</comment>
<dbReference type="PROSITE" id="PS50928">
    <property type="entry name" value="ABC_TM1"/>
    <property type="match status" value="1"/>
</dbReference>
<evidence type="ECO:0000313" key="9">
    <source>
        <dbReference type="EMBL" id="RGE55654.1"/>
    </source>
</evidence>